<reference evidence="1" key="2">
    <citation type="journal article" date="2014" name="BMC Genomics">
        <title>A genomic perspective to assessing quality of mass-reared SIT flies used in Mediterranean fruit fly (Ceratitis capitata) eradication in California.</title>
        <authorList>
            <person name="Calla B."/>
            <person name="Hall B."/>
            <person name="Hou S."/>
            <person name="Geib S.M."/>
        </authorList>
    </citation>
    <scope>NUCLEOTIDE SEQUENCE</scope>
</reference>
<organism evidence="1">
    <name type="scientific">Ceratitis capitata</name>
    <name type="common">Mediterranean fruit fly</name>
    <name type="synonym">Tephritis capitata</name>
    <dbReference type="NCBI Taxonomy" id="7213"/>
    <lineage>
        <taxon>Eukaryota</taxon>
        <taxon>Metazoa</taxon>
        <taxon>Ecdysozoa</taxon>
        <taxon>Arthropoda</taxon>
        <taxon>Hexapoda</taxon>
        <taxon>Insecta</taxon>
        <taxon>Pterygota</taxon>
        <taxon>Neoptera</taxon>
        <taxon>Endopterygota</taxon>
        <taxon>Diptera</taxon>
        <taxon>Brachycera</taxon>
        <taxon>Muscomorpha</taxon>
        <taxon>Tephritoidea</taxon>
        <taxon>Tephritidae</taxon>
        <taxon>Ceratitis</taxon>
        <taxon>Ceratitis</taxon>
    </lineage>
</organism>
<sequence length="113" mass="13499">MYWAQQMQMAKATLQQETPFIQILNDTDTGTDTIKLFWNISLPEHFYVNHQFSIHIQYKYEDIENITAPQSWRNLANFDCKRNFDCELFDELIPYAVYKVRRNVAIKCGEINL</sequence>
<dbReference type="EMBL" id="GAMC01020876">
    <property type="protein sequence ID" value="JAB85679.1"/>
    <property type="molecule type" value="mRNA"/>
</dbReference>
<dbReference type="OrthoDB" id="65481at2759"/>
<accession>W8B776</accession>
<reference evidence="1" key="1">
    <citation type="submission" date="2013-07" db="EMBL/GenBank/DDBJ databases">
        <authorList>
            <person name="Geib S."/>
        </authorList>
    </citation>
    <scope>NUCLEOTIDE SEQUENCE</scope>
</reference>
<gene>
    <name evidence="1" type="primary">7LESS</name>
</gene>
<protein>
    <submittedName>
        <fullName evidence="1">Protein sevenless</fullName>
    </submittedName>
</protein>
<dbReference type="AlphaFoldDB" id="W8B776"/>
<evidence type="ECO:0000313" key="1">
    <source>
        <dbReference type="EMBL" id="JAB85679.1"/>
    </source>
</evidence>
<proteinExistence type="evidence at transcript level"/>
<name>W8B776_CERCA</name>